<sequence>MSVLVDKNTKLLVQGITGKEGSFHANGCK</sequence>
<proteinExistence type="predicted"/>
<organism evidence="1">
    <name type="scientific">hydrothermal vent metagenome</name>
    <dbReference type="NCBI Taxonomy" id="652676"/>
    <lineage>
        <taxon>unclassified sequences</taxon>
        <taxon>metagenomes</taxon>
        <taxon>ecological metagenomes</taxon>
    </lineage>
</organism>
<protein>
    <submittedName>
        <fullName evidence="1">Succinyl-CoA ligase [ADP-forming] alpha chain</fullName>
        <ecNumber evidence="1">6.2.1.5</ecNumber>
    </submittedName>
</protein>
<dbReference type="Gene3D" id="3.40.50.720">
    <property type="entry name" value="NAD(P)-binding Rossmann-like Domain"/>
    <property type="match status" value="1"/>
</dbReference>
<evidence type="ECO:0000313" key="1">
    <source>
        <dbReference type="EMBL" id="VAX25354.1"/>
    </source>
</evidence>
<gene>
    <name evidence="1" type="ORF">MNBD_NITROSPINAE03-1287</name>
</gene>
<reference evidence="1" key="1">
    <citation type="submission" date="2018-06" db="EMBL/GenBank/DDBJ databases">
        <authorList>
            <person name="Zhirakovskaya E."/>
        </authorList>
    </citation>
    <scope>NUCLEOTIDE SEQUENCE</scope>
</reference>
<dbReference type="AlphaFoldDB" id="A0A3B1CMX4"/>
<name>A0A3B1CMX4_9ZZZZ</name>
<dbReference type="GO" id="GO:0004775">
    <property type="term" value="F:succinate-CoA ligase (ADP-forming) activity"/>
    <property type="evidence" value="ECO:0007669"/>
    <property type="project" value="UniProtKB-EC"/>
</dbReference>
<dbReference type="EC" id="6.2.1.5" evidence="1"/>
<accession>A0A3B1CMX4</accession>
<keyword evidence="1" id="KW-0436">Ligase</keyword>
<feature type="non-terminal residue" evidence="1">
    <location>
        <position position="29"/>
    </location>
</feature>
<dbReference type="EMBL" id="UOGB01000327">
    <property type="protein sequence ID" value="VAX25354.1"/>
    <property type="molecule type" value="Genomic_DNA"/>
</dbReference>